<dbReference type="InterPro" id="IPR028098">
    <property type="entry name" value="Glyco_trans_4-like_N"/>
</dbReference>
<dbReference type="PANTHER" id="PTHR45947:SF3">
    <property type="entry name" value="SULFOQUINOVOSYL TRANSFERASE SQD2"/>
    <property type="match status" value="1"/>
</dbReference>
<evidence type="ECO:0000313" key="3">
    <source>
        <dbReference type="EMBL" id="ANU24791.1"/>
    </source>
</evidence>
<dbReference type="KEGG" id="pdg:BCM40_03565"/>
<dbReference type="GO" id="GO:0016757">
    <property type="term" value="F:glycosyltransferase activity"/>
    <property type="evidence" value="ECO:0007669"/>
    <property type="project" value="InterPro"/>
</dbReference>
<reference evidence="3" key="1">
    <citation type="submission" date="2016-10" db="EMBL/GenBank/DDBJ databases">
        <authorList>
            <person name="See-Too W.S."/>
        </authorList>
    </citation>
    <scope>NUCLEOTIDE SEQUENCE</scope>
    <source>
        <strain evidence="3">DSM 22276</strain>
    </source>
</reference>
<evidence type="ECO:0008006" key="5">
    <source>
        <dbReference type="Google" id="ProtNLM"/>
    </source>
</evidence>
<dbReference type="Pfam" id="PF00534">
    <property type="entry name" value="Glycos_transf_1"/>
    <property type="match status" value="1"/>
</dbReference>
<sequence length="364" mass="41698">MNAAGLETLIMNLYRHIDKDKVQFDFAVQTTEKSFYDNEIIKMGGRIISHPKPNKGIKDYKISLKNTLEKYGPYDVVHSHVLFFSGTVLDIAKKNNVPIRIAHSHNTNDSRNNALPRKIYKLIMRKKIKRNATHLIGCSKQACEYVFGKTSYQHGKSSLFPNAIDLAKFKEIKRNTRYLLEELNLPKDSILIGHVGRFTKQKNHSFIIDIFSNYSKEESRAHLVLVGEGEEIESIKEMVLEKNLSDKVHFLGLRNDIPQFMTAIDLFIFPSLYEGLGIVLVEAQAAGVPSLISKNVPIEADLNIGLLNRLDLDSDSKSKWIAKIKELIGKEEIDWFLRENALKKYKYDIDVSVENLLKIYEDKT</sequence>
<protein>
    <recommendedName>
        <fullName evidence="5">Glycosyl transferase family 1</fullName>
    </recommendedName>
</protein>
<evidence type="ECO:0000259" key="2">
    <source>
        <dbReference type="Pfam" id="PF13439"/>
    </source>
</evidence>
<dbReference type="Gene3D" id="3.40.50.2000">
    <property type="entry name" value="Glycogen Phosphorylase B"/>
    <property type="match status" value="2"/>
</dbReference>
<dbReference type="InterPro" id="IPR050194">
    <property type="entry name" value="Glycosyltransferase_grp1"/>
</dbReference>
<dbReference type="Proteomes" id="UP000092495">
    <property type="component" value="Chromosome"/>
</dbReference>
<gene>
    <name evidence="3" type="ORF">BCM40_03565</name>
</gene>
<evidence type="ECO:0000313" key="4">
    <source>
        <dbReference type="Proteomes" id="UP000092495"/>
    </source>
</evidence>
<accession>A0A1C7EMD9</accession>
<keyword evidence="4" id="KW-1185">Reference proteome</keyword>
<feature type="domain" description="Glycosyltransferase subfamily 4-like N-terminal" evidence="2">
    <location>
        <begin position="5"/>
        <end position="167"/>
    </location>
</feature>
<evidence type="ECO:0000259" key="1">
    <source>
        <dbReference type="Pfam" id="PF00534"/>
    </source>
</evidence>
<name>A0A1C7EMD9_9BACL</name>
<dbReference type="CDD" id="cd03812">
    <property type="entry name" value="GT4_CapH-like"/>
    <property type="match status" value="1"/>
</dbReference>
<dbReference type="InterPro" id="IPR001296">
    <property type="entry name" value="Glyco_trans_1"/>
</dbReference>
<organism evidence="3 4">
    <name type="scientific">Planococcus donghaensis</name>
    <dbReference type="NCBI Taxonomy" id="414778"/>
    <lineage>
        <taxon>Bacteria</taxon>
        <taxon>Bacillati</taxon>
        <taxon>Bacillota</taxon>
        <taxon>Bacilli</taxon>
        <taxon>Bacillales</taxon>
        <taxon>Caryophanaceae</taxon>
        <taxon>Planococcus</taxon>
    </lineage>
</organism>
<dbReference type="AlphaFoldDB" id="A0A1C7EMD9"/>
<dbReference type="SUPFAM" id="SSF53756">
    <property type="entry name" value="UDP-Glycosyltransferase/glycogen phosphorylase"/>
    <property type="match status" value="1"/>
</dbReference>
<dbReference type="EMBL" id="CP016543">
    <property type="protein sequence ID" value="ANU24791.1"/>
    <property type="molecule type" value="Genomic_DNA"/>
</dbReference>
<dbReference type="PANTHER" id="PTHR45947">
    <property type="entry name" value="SULFOQUINOVOSYL TRANSFERASE SQD2"/>
    <property type="match status" value="1"/>
</dbReference>
<dbReference type="STRING" id="414778.BCM40_03565"/>
<proteinExistence type="predicted"/>
<feature type="domain" description="Glycosyl transferase family 1" evidence="1">
    <location>
        <begin position="181"/>
        <end position="341"/>
    </location>
</feature>
<dbReference type="Pfam" id="PF13439">
    <property type="entry name" value="Glyco_transf_4"/>
    <property type="match status" value="1"/>
</dbReference>